<accession>A0A0W8FN14</accession>
<comment type="caution">
    <text evidence="1">The sequence shown here is derived from an EMBL/GenBank/DDBJ whole genome shotgun (WGS) entry which is preliminary data.</text>
</comment>
<evidence type="ECO:0000313" key="1">
    <source>
        <dbReference type="EMBL" id="KUG21699.1"/>
    </source>
</evidence>
<sequence>MSFVQFSRLHENVIVGIYKFEKNSVCSGKNIKKGQCKSAPFLWNERFYTFSSTMDISCLTPKHNETITKLYFDPLYFCQLKNTASIIT</sequence>
<reference evidence="1" key="1">
    <citation type="journal article" date="2015" name="Proc. Natl. Acad. Sci. U.S.A.">
        <title>Networks of energetic and metabolic interactions define dynamics in microbial communities.</title>
        <authorList>
            <person name="Embree M."/>
            <person name="Liu J.K."/>
            <person name="Al-Bassam M.M."/>
            <person name="Zengler K."/>
        </authorList>
    </citation>
    <scope>NUCLEOTIDE SEQUENCE</scope>
</reference>
<proteinExistence type="predicted"/>
<gene>
    <name evidence="1" type="ORF">ASZ90_008545</name>
</gene>
<protein>
    <submittedName>
        <fullName evidence="1">Uncharacterized protein</fullName>
    </submittedName>
</protein>
<organism evidence="1">
    <name type="scientific">hydrocarbon metagenome</name>
    <dbReference type="NCBI Taxonomy" id="938273"/>
    <lineage>
        <taxon>unclassified sequences</taxon>
        <taxon>metagenomes</taxon>
        <taxon>ecological metagenomes</taxon>
    </lineage>
</organism>
<dbReference type="AlphaFoldDB" id="A0A0W8FN14"/>
<dbReference type="EMBL" id="LNQE01001031">
    <property type="protein sequence ID" value="KUG21699.1"/>
    <property type="molecule type" value="Genomic_DNA"/>
</dbReference>
<name>A0A0W8FN14_9ZZZZ</name>